<dbReference type="SUPFAM" id="SSF53756">
    <property type="entry name" value="UDP-Glycosyltransferase/glycogen phosphorylase"/>
    <property type="match status" value="1"/>
</dbReference>
<dbReference type="InterPro" id="IPR050194">
    <property type="entry name" value="Glycosyltransferase_grp1"/>
</dbReference>
<proteinExistence type="predicted"/>
<gene>
    <name evidence="2" type="ORF">FRZ44_07540</name>
</gene>
<keyword evidence="2" id="KW-0328">Glycosyltransferase</keyword>
<keyword evidence="2" id="KW-0808">Transferase</keyword>
<dbReference type="AlphaFoldDB" id="A0A5J6MGS7"/>
<dbReference type="Proteomes" id="UP000326202">
    <property type="component" value="Chromosome"/>
</dbReference>
<dbReference type="PANTHER" id="PTHR45947">
    <property type="entry name" value="SULFOQUINOVOSYL TRANSFERASE SQD2"/>
    <property type="match status" value="1"/>
</dbReference>
<dbReference type="OrthoDB" id="9802525at2"/>
<organism evidence="2 3">
    <name type="scientific">Hypericibacter terrae</name>
    <dbReference type="NCBI Taxonomy" id="2602015"/>
    <lineage>
        <taxon>Bacteria</taxon>
        <taxon>Pseudomonadati</taxon>
        <taxon>Pseudomonadota</taxon>
        <taxon>Alphaproteobacteria</taxon>
        <taxon>Rhodospirillales</taxon>
        <taxon>Dongiaceae</taxon>
        <taxon>Hypericibacter</taxon>
    </lineage>
</organism>
<reference evidence="2 3" key="1">
    <citation type="submission" date="2019-08" db="EMBL/GenBank/DDBJ databases">
        <title>Hyperibacter terrae gen. nov., sp. nov. and Hyperibacter viscosus sp. nov., two new members in the family Rhodospirillaceae isolated from the rhizosphere of Hypericum perforatum.</title>
        <authorList>
            <person name="Noviana Z."/>
        </authorList>
    </citation>
    <scope>NUCLEOTIDE SEQUENCE [LARGE SCALE GENOMIC DNA]</scope>
    <source>
        <strain evidence="2 3">R5913</strain>
    </source>
</reference>
<dbReference type="CDD" id="cd03814">
    <property type="entry name" value="GT4-like"/>
    <property type="match status" value="1"/>
</dbReference>
<accession>A0A5J6MGS7</accession>
<dbReference type="InterPro" id="IPR028098">
    <property type="entry name" value="Glyco_trans_4-like_N"/>
</dbReference>
<dbReference type="Pfam" id="PF13439">
    <property type="entry name" value="Glyco_transf_4"/>
    <property type="match status" value="1"/>
</dbReference>
<dbReference type="Gene3D" id="3.40.50.2000">
    <property type="entry name" value="Glycogen Phosphorylase B"/>
    <property type="match status" value="2"/>
</dbReference>
<evidence type="ECO:0000259" key="1">
    <source>
        <dbReference type="Pfam" id="PF13439"/>
    </source>
</evidence>
<keyword evidence="3" id="KW-1185">Reference proteome</keyword>
<protein>
    <submittedName>
        <fullName evidence="2">GDP-mannose-dependent alpha-mannosyltransferase</fullName>
    </submittedName>
</protein>
<dbReference type="Pfam" id="PF13692">
    <property type="entry name" value="Glyco_trans_1_4"/>
    <property type="match status" value="1"/>
</dbReference>
<evidence type="ECO:0000313" key="3">
    <source>
        <dbReference type="Proteomes" id="UP000326202"/>
    </source>
</evidence>
<name>A0A5J6MGS7_9PROT</name>
<sequence length="344" mass="38323">MRRIGELHPPLTRSLRILIATDAWRPQVNGVVRTLGRVTHELEAQGHHIEVIGPDRFRTVPCPTYPEIRLALMPGRRVARTIENFRPDCIHISTEGPIGRAARGWCLRHDHPFTTAYHTKFPEYVRARCAVPLAWSYAVVRRFHAPSTSVMVATDSIANELIAHGFSNIRRWSRGVDTEMFRPREKEFLNLPRPIHLYVGRVAVEKNIEAFLELDLPGSKLVVGDGPQLHELKRRYPDAHFAGEKHGEELARYYAAADLFVFPSRTDTFGLVLLEALASGLPVAAYPVPGPLDVIDGSGAGALDLDLGKAVEAARAIDPVRCRDLALEYSWAASARQFLGNLAA</sequence>
<dbReference type="KEGG" id="htq:FRZ44_07540"/>
<dbReference type="EMBL" id="CP042906">
    <property type="protein sequence ID" value="QEX15470.1"/>
    <property type="molecule type" value="Genomic_DNA"/>
</dbReference>
<feature type="domain" description="Glycosyltransferase subfamily 4-like N-terminal" evidence="1">
    <location>
        <begin position="28"/>
        <end position="179"/>
    </location>
</feature>
<dbReference type="GO" id="GO:0016757">
    <property type="term" value="F:glycosyltransferase activity"/>
    <property type="evidence" value="ECO:0007669"/>
    <property type="project" value="UniProtKB-KW"/>
</dbReference>
<dbReference type="PANTHER" id="PTHR45947:SF3">
    <property type="entry name" value="SULFOQUINOVOSYL TRANSFERASE SQD2"/>
    <property type="match status" value="1"/>
</dbReference>
<evidence type="ECO:0000313" key="2">
    <source>
        <dbReference type="EMBL" id="QEX15470.1"/>
    </source>
</evidence>